<protein>
    <recommendedName>
        <fullName evidence="1">Alanine dehydrogenase/pyridine nucleotide transhydrogenase N-terminal domain-containing protein</fullName>
    </recommendedName>
</protein>
<proteinExistence type="predicted"/>
<dbReference type="InterPro" id="IPR007886">
    <property type="entry name" value="AlaDH/PNT_N"/>
</dbReference>
<evidence type="ECO:0000259" key="1">
    <source>
        <dbReference type="Pfam" id="PF05222"/>
    </source>
</evidence>
<dbReference type="SUPFAM" id="SSF52283">
    <property type="entry name" value="Formate/glycerate dehydrogenase catalytic domain-like"/>
    <property type="match status" value="1"/>
</dbReference>
<evidence type="ECO:0000313" key="2">
    <source>
        <dbReference type="EMBL" id="KIJ38452.1"/>
    </source>
</evidence>
<dbReference type="Gene3D" id="3.40.50.720">
    <property type="entry name" value="NAD(P)-binding Rossmann-like Domain"/>
    <property type="match status" value="1"/>
</dbReference>
<dbReference type="OrthoDB" id="265306at2759"/>
<dbReference type="AlphaFoldDB" id="A0A0C9VA98"/>
<dbReference type="Pfam" id="PF05222">
    <property type="entry name" value="AlaDh_PNT_N"/>
    <property type="match status" value="1"/>
</dbReference>
<dbReference type="HOGENOM" id="CLU_3112224_0_0_1"/>
<name>A0A0C9VA98_SPHS4</name>
<feature type="non-terminal residue" evidence="2">
    <location>
        <position position="52"/>
    </location>
</feature>
<accession>A0A0C9VA98</accession>
<dbReference type="EMBL" id="KN837160">
    <property type="protein sequence ID" value="KIJ38452.1"/>
    <property type="molecule type" value="Genomic_DNA"/>
</dbReference>
<feature type="domain" description="Alanine dehydrogenase/pyridine nucleotide transhydrogenase N-terminal" evidence="1">
    <location>
        <begin position="6"/>
        <end position="52"/>
    </location>
</feature>
<keyword evidence="3" id="KW-1185">Reference proteome</keyword>
<gene>
    <name evidence="2" type="ORF">M422DRAFT_258819</name>
</gene>
<organism evidence="2 3">
    <name type="scientific">Sphaerobolus stellatus (strain SS14)</name>
    <dbReference type="NCBI Taxonomy" id="990650"/>
    <lineage>
        <taxon>Eukaryota</taxon>
        <taxon>Fungi</taxon>
        <taxon>Dikarya</taxon>
        <taxon>Basidiomycota</taxon>
        <taxon>Agaricomycotina</taxon>
        <taxon>Agaricomycetes</taxon>
        <taxon>Phallomycetidae</taxon>
        <taxon>Geastrales</taxon>
        <taxon>Sphaerobolaceae</taxon>
        <taxon>Sphaerobolus</taxon>
    </lineage>
</organism>
<evidence type="ECO:0000313" key="3">
    <source>
        <dbReference type="Proteomes" id="UP000054279"/>
    </source>
</evidence>
<dbReference type="Proteomes" id="UP000054279">
    <property type="component" value="Unassembled WGS sequence"/>
</dbReference>
<sequence>MSYPLWLRCEKKQFERRAAITPTTAKKLIDAGYSISVERDDQRIFDDKEYEA</sequence>
<reference evidence="2 3" key="1">
    <citation type="submission" date="2014-06" db="EMBL/GenBank/DDBJ databases">
        <title>Evolutionary Origins and Diversification of the Mycorrhizal Mutualists.</title>
        <authorList>
            <consortium name="DOE Joint Genome Institute"/>
            <consortium name="Mycorrhizal Genomics Consortium"/>
            <person name="Kohler A."/>
            <person name="Kuo A."/>
            <person name="Nagy L.G."/>
            <person name="Floudas D."/>
            <person name="Copeland A."/>
            <person name="Barry K.W."/>
            <person name="Cichocki N."/>
            <person name="Veneault-Fourrey C."/>
            <person name="LaButti K."/>
            <person name="Lindquist E.A."/>
            <person name="Lipzen A."/>
            <person name="Lundell T."/>
            <person name="Morin E."/>
            <person name="Murat C."/>
            <person name="Riley R."/>
            <person name="Ohm R."/>
            <person name="Sun H."/>
            <person name="Tunlid A."/>
            <person name="Henrissat B."/>
            <person name="Grigoriev I.V."/>
            <person name="Hibbett D.S."/>
            <person name="Martin F."/>
        </authorList>
    </citation>
    <scope>NUCLEOTIDE SEQUENCE [LARGE SCALE GENOMIC DNA]</scope>
    <source>
        <strain evidence="2 3">SS14</strain>
    </source>
</reference>